<dbReference type="Proteomes" id="UP000276133">
    <property type="component" value="Unassembled WGS sequence"/>
</dbReference>
<dbReference type="AlphaFoldDB" id="A0A3M7PQP9"/>
<protein>
    <submittedName>
        <fullName evidence="1">Uncharacterized protein</fullName>
    </submittedName>
</protein>
<evidence type="ECO:0000313" key="2">
    <source>
        <dbReference type="Proteomes" id="UP000276133"/>
    </source>
</evidence>
<evidence type="ECO:0000313" key="1">
    <source>
        <dbReference type="EMBL" id="RNA01229.1"/>
    </source>
</evidence>
<name>A0A3M7PQP9_BRAPC</name>
<proteinExistence type="predicted"/>
<comment type="caution">
    <text evidence="1">The sequence shown here is derived from an EMBL/GenBank/DDBJ whole genome shotgun (WGS) entry which is preliminary data.</text>
</comment>
<accession>A0A3M7PQP9</accession>
<keyword evidence="2" id="KW-1185">Reference proteome</keyword>
<dbReference type="EMBL" id="REGN01009405">
    <property type="protein sequence ID" value="RNA01229.1"/>
    <property type="molecule type" value="Genomic_DNA"/>
</dbReference>
<reference evidence="1 2" key="1">
    <citation type="journal article" date="2018" name="Sci. Rep.">
        <title>Genomic signatures of local adaptation to the degree of environmental predictability in rotifers.</title>
        <authorList>
            <person name="Franch-Gras L."/>
            <person name="Hahn C."/>
            <person name="Garcia-Roger E.M."/>
            <person name="Carmona M.J."/>
            <person name="Serra M."/>
            <person name="Gomez A."/>
        </authorList>
    </citation>
    <scope>NUCLEOTIDE SEQUENCE [LARGE SCALE GENOMIC DNA]</scope>
    <source>
        <strain evidence="1">HYR1</strain>
    </source>
</reference>
<organism evidence="1 2">
    <name type="scientific">Brachionus plicatilis</name>
    <name type="common">Marine rotifer</name>
    <name type="synonym">Brachionus muelleri</name>
    <dbReference type="NCBI Taxonomy" id="10195"/>
    <lineage>
        <taxon>Eukaryota</taxon>
        <taxon>Metazoa</taxon>
        <taxon>Spiralia</taxon>
        <taxon>Gnathifera</taxon>
        <taxon>Rotifera</taxon>
        <taxon>Eurotatoria</taxon>
        <taxon>Monogononta</taxon>
        <taxon>Pseudotrocha</taxon>
        <taxon>Ploima</taxon>
        <taxon>Brachionidae</taxon>
        <taxon>Brachionus</taxon>
    </lineage>
</organism>
<sequence>MAQLFFKLIFIEQNCSDPKICCNFTLPKFSNILFLEYLNELLNEYFSNKSISDRHVEVYDQMIKCSIKKQPAQNYTILPNFFLISFNTSDSVFVSIVFFSALAPLSFKSLSSIYSKISLSKTMKFGLGEANANSATFISAFLSSSLSLFVPSSSFSCLSGNLPIFANKISFSRFLITFRCSERFDSFKK</sequence>
<gene>
    <name evidence="1" type="ORF">BpHYR1_027370</name>
</gene>